<evidence type="ECO:0000256" key="1">
    <source>
        <dbReference type="SAM" id="Phobius"/>
    </source>
</evidence>
<evidence type="ECO:0000313" key="3">
    <source>
        <dbReference type="Proteomes" id="UP000321121"/>
    </source>
</evidence>
<proteinExistence type="predicted"/>
<dbReference type="Proteomes" id="UP000321121">
    <property type="component" value="Unassembled WGS sequence"/>
</dbReference>
<feature type="transmembrane region" description="Helical" evidence="1">
    <location>
        <begin position="39"/>
        <end position="66"/>
    </location>
</feature>
<reference evidence="2 3" key="1">
    <citation type="submission" date="2019-07" db="EMBL/GenBank/DDBJ databases">
        <title>Whole genome shotgun sequence of Halomonas halophila NBRC 102604.</title>
        <authorList>
            <person name="Hosoyama A."/>
            <person name="Uohara A."/>
            <person name="Ohji S."/>
            <person name="Ichikawa N."/>
        </authorList>
    </citation>
    <scope>NUCLEOTIDE SEQUENCE [LARGE SCALE GENOMIC DNA]</scope>
    <source>
        <strain evidence="2 3">NBRC 102604</strain>
    </source>
</reference>
<name>A0ABQ0U7W3_9GAMM</name>
<keyword evidence="1" id="KW-0472">Membrane</keyword>
<sequence length="78" mass="8544">MSSRLVVLPTSRAGWGLLIAFVALVAAGIWPVIGWVNRAVLVLGLPLLVVWSYVVIFACFAVMLIANRVLERKEGEHD</sequence>
<dbReference type="RefSeq" id="WP_035595660.1">
    <property type="nucleotide sequence ID" value="NZ_BJUS01000047.1"/>
</dbReference>
<accession>A0ABQ0U7W3</accession>
<keyword evidence="3" id="KW-1185">Reference proteome</keyword>
<dbReference type="EMBL" id="BJUS01000047">
    <property type="protein sequence ID" value="GEK74495.1"/>
    <property type="molecule type" value="Genomic_DNA"/>
</dbReference>
<feature type="transmembrane region" description="Helical" evidence="1">
    <location>
        <begin position="12"/>
        <end position="33"/>
    </location>
</feature>
<comment type="caution">
    <text evidence="2">The sequence shown here is derived from an EMBL/GenBank/DDBJ whole genome shotgun (WGS) entry which is preliminary data.</text>
</comment>
<evidence type="ECO:0000313" key="2">
    <source>
        <dbReference type="EMBL" id="GEK74495.1"/>
    </source>
</evidence>
<protein>
    <recommendedName>
        <fullName evidence="4">DUF3311 domain-containing protein</fullName>
    </recommendedName>
</protein>
<keyword evidence="1" id="KW-1133">Transmembrane helix</keyword>
<organism evidence="2 3">
    <name type="scientific">Halomonas halophila</name>
    <dbReference type="NCBI Taxonomy" id="29573"/>
    <lineage>
        <taxon>Bacteria</taxon>
        <taxon>Pseudomonadati</taxon>
        <taxon>Pseudomonadota</taxon>
        <taxon>Gammaproteobacteria</taxon>
        <taxon>Oceanospirillales</taxon>
        <taxon>Halomonadaceae</taxon>
        <taxon>Halomonas</taxon>
    </lineage>
</organism>
<keyword evidence="1" id="KW-0812">Transmembrane</keyword>
<gene>
    <name evidence="2" type="ORF">HHA04nite_30390</name>
</gene>
<evidence type="ECO:0008006" key="4">
    <source>
        <dbReference type="Google" id="ProtNLM"/>
    </source>
</evidence>